<reference evidence="3 4" key="1">
    <citation type="submission" date="2020-08" db="EMBL/GenBank/DDBJ databases">
        <title>Sequencing the genomes of 1000 actinobacteria strains.</title>
        <authorList>
            <person name="Klenk H.-P."/>
        </authorList>
    </citation>
    <scope>NUCLEOTIDE SEQUENCE [LARGE SCALE GENOMIC DNA]</scope>
    <source>
        <strain evidence="3 4">DSM 45582</strain>
    </source>
</reference>
<keyword evidence="2" id="KW-0472">Membrane</keyword>
<evidence type="ECO:0000313" key="4">
    <source>
        <dbReference type="Proteomes" id="UP000580474"/>
    </source>
</evidence>
<dbReference type="GO" id="GO:0008237">
    <property type="term" value="F:metallopeptidase activity"/>
    <property type="evidence" value="ECO:0007669"/>
    <property type="project" value="UniProtKB-KW"/>
</dbReference>
<keyword evidence="2" id="KW-0812">Transmembrane</keyword>
<name>A0A840NRG3_9PSEU</name>
<feature type="transmembrane region" description="Helical" evidence="2">
    <location>
        <begin position="344"/>
        <end position="364"/>
    </location>
</feature>
<dbReference type="Proteomes" id="UP000580474">
    <property type="component" value="Unassembled WGS sequence"/>
</dbReference>
<sequence>MSEATQVGRAAPAEPDLPTEPALPVVPAQGAAPERPDADRTGAEVAPAATTAGDPAQIAEVDERSVPQLADGVSLCGRYEGAGYTDPRFLIARADGQMILVSELLHLVASQIDGHRDLREIAERVTAACGSEISAAGVGFLIGDKLHKLGVAELDEPVAEAPKADPLISLAMRGVLLPAGVVRVLAAVLAPLFQPVIVVTVLCAMVVADVALVASGSLDAAFHASVGDPAHVLVLILLIVTSTLFHESGHAAGCHYGGGRPGAIGFGILLIFPAFYTNVTDAYRLDRAGRLRTDLGGLYFNAIYIIGMAGLFWATGFAPLAVFIVLSHMQMLQQLLPLIRLDGYYILGDLVGVPNLFAHVRPFVRKLLGKQQPGEQVGAGLRPQVRLLVTCWVAIVVPVLFLSLLTLFVRIPRYLGTALERGHEFWLWGLDGFAQGHVLTGVVAVLSLFVLLLPWMGGIAFAIRIGGKIGQWYRRKHPRHVPRHRAPVTRNRFGLRTS</sequence>
<evidence type="ECO:0000313" key="3">
    <source>
        <dbReference type="EMBL" id="MBB5072603.1"/>
    </source>
</evidence>
<feature type="transmembrane region" description="Helical" evidence="2">
    <location>
        <begin position="196"/>
        <end position="218"/>
    </location>
</feature>
<feature type="transmembrane region" description="Helical" evidence="2">
    <location>
        <begin position="385"/>
        <end position="409"/>
    </location>
</feature>
<feature type="transmembrane region" description="Helical" evidence="2">
    <location>
        <begin position="230"/>
        <end position="246"/>
    </location>
</feature>
<dbReference type="AlphaFoldDB" id="A0A840NRG3"/>
<feature type="transmembrane region" description="Helical" evidence="2">
    <location>
        <begin position="298"/>
        <end position="324"/>
    </location>
</feature>
<dbReference type="GO" id="GO:0006508">
    <property type="term" value="P:proteolysis"/>
    <property type="evidence" value="ECO:0007669"/>
    <property type="project" value="UniProtKB-KW"/>
</dbReference>
<dbReference type="RefSeq" id="WP_184484066.1">
    <property type="nucleotide sequence ID" value="NZ_JACHIV010000001.1"/>
</dbReference>
<evidence type="ECO:0000256" key="2">
    <source>
        <dbReference type="SAM" id="Phobius"/>
    </source>
</evidence>
<feature type="transmembrane region" description="Helical" evidence="2">
    <location>
        <begin position="438"/>
        <end position="466"/>
    </location>
</feature>
<keyword evidence="4" id="KW-1185">Reference proteome</keyword>
<proteinExistence type="predicted"/>
<accession>A0A840NRG3</accession>
<comment type="caution">
    <text evidence="3">The sequence shown here is derived from an EMBL/GenBank/DDBJ whole genome shotgun (WGS) entry which is preliminary data.</text>
</comment>
<evidence type="ECO:0000256" key="1">
    <source>
        <dbReference type="SAM" id="MobiDB-lite"/>
    </source>
</evidence>
<organism evidence="3 4">
    <name type="scientific">Saccharopolyspora gloriosae</name>
    <dbReference type="NCBI Taxonomy" id="455344"/>
    <lineage>
        <taxon>Bacteria</taxon>
        <taxon>Bacillati</taxon>
        <taxon>Actinomycetota</taxon>
        <taxon>Actinomycetes</taxon>
        <taxon>Pseudonocardiales</taxon>
        <taxon>Pseudonocardiaceae</taxon>
        <taxon>Saccharopolyspora</taxon>
    </lineage>
</organism>
<keyword evidence="3" id="KW-0645">Protease</keyword>
<feature type="transmembrane region" description="Helical" evidence="2">
    <location>
        <begin position="258"/>
        <end position="277"/>
    </location>
</feature>
<dbReference type="EMBL" id="JACHIV010000001">
    <property type="protein sequence ID" value="MBB5072603.1"/>
    <property type="molecule type" value="Genomic_DNA"/>
</dbReference>
<protein>
    <submittedName>
        <fullName evidence="3">Putative peptide zinc metalloprotease protein</fullName>
    </submittedName>
</protein>
<keyword evidence="2" id="KW-1133">Transmembrane helix</keyword>
<gene>
    <name evidence="3" type="ORF">BJ969_005691</name>
</gene>
<keyword evidence="3" id="KW-0482">Metalloprotease</keyword>
<keyword evidence="3" id="KW-0378">Hydrolase</keyword>
<feature type="region of interest" description="Disordered" evidence="1">
    <location>
        <begin position="1"/>
        <end position="64"/>
    </location>
</feature>